<gene>
    <name evidence="2" type="ORF">C7M84_023682</name>
</gene>
<reference evidence="2 3" key="1">
    <citation type="submission" date="2018-04" db="EMBL/GenBank/DDBJ databases">
        <authorList>
            <person name="Zhang X."/>
            <person name="Yuan J."/>
            <person name="Li F."/>
            <person name="Xiang J."/>
        </authorList>
    </citation>
    <scope>NUCLEOTIDE SEQUENCE [LARGE SCALE GENOMIC DNA]</scope>
    <source>
        <tissue evidence="2">Muscle</tissue>
    </source>
</reference>
<reference evidence="2 3" key="2">
    <citation type="submission" date="2019-01" db="EMBL/GenBank/DDBJ databases">
        <title>The decoding of complex shrimp genome reveals the adaptation for benthos swimmer, frequently molting mechanism and breeding impact on genome.</title>
        <authorList>
            <person name="Sun Y."/>
            <person name="Gao Y."/>
            <person name="Yu Y."/>
        </authorList>
    </citation>
    <scope>NUCLEOTIDE SEQUENCE [LARGE SCALE GENOMIC DNA]</scope>
    <source>
        <tissue evidence="2">Muscle</tissue>
    </source>
</reference>
<dbReference type="EMBL" id="QCYY01000729">
    <property type="protein sequence ID" value="ROT83145.1"/>
    <property type="molecule type" value="Genomic_DNA"/>
</dbReference>
<proteinExistence type="predicted"/>
<feature type="region of interest" description="Disordered" evidence="1">
    <location>
        <begin position="41"/>
        <end position="63"/>
    </location>
</feature>
<protein>
    <submittedName>
        <fullName evidence="2">Uncharacterized protein</fullName>
    </submittedName>
</protein>
<accession>A0A423U366</accession>
<dbReference type="AlphaFoldDB" id="A0A423U366"/>
<evidence type="ECO:0000313" key="3">
    <source>
        <dbReference type="Proteomes" id="UP000283509"/>
    </source>
</evidence>
<dbReference type="OrthoDB" id="6365652at2759"/>
<comment type="caution">
    <text evidence="2">The sequence shown here is derived from an EMBL/GenBank/DDBJ whole genome shotgun (WGS) entry which is preliminary data.</text>
</comment>
<feature type="region of interest" description="Disordered" evidence="1">
    <location>
        <begin position="128"/>
        <end position="200"/>
    </location>
</feature>
<evidence type="ECO:0000313" key="2">
    <source>
        <dbReference type="EMBL" id="ROT83145.1"/>
    </source>
</evidence>
<dbReference type="Proteomes" id="UP000283509">
    <property type="component" value="Unassembled WGS sequence"/>
</dbReference>
<evidence type="ECO:0000256" key="1">
    <source>
        <dbReference type="SAM" id="MobiDB-lite"/>
    </source>
</evidence>
<sequence length="240" mass="26544">MPRLSLWPNKCRACRGQPTPPPCYQCTFNLQTPPPKYKSLPSHVRDNAHWDRSPSREESAPSFYLSESDVLDEEQEQEIVTRRSFSEFELPRGLSTLAATQQGDLSVQMLAQSLRHIALAFVPADATATQHEAPTPPRRSRHRSSPAFSTSSRHDLLSRRSSGPLVPPHLDRPERPPWATSTTSTSQSSRSSSPGPQNLLSALTSRFSAGSDLYELLNAPVGEPLSPRCSPLPCQLLIPE</sequence>
<name>A0A423U366_PENVA</name>
<organism evidence="2 3">
    <name type="scientific">Penaeus vannamei</name>
    <name type="common">Whiteleg shrimp</name>
    <name type="synonym">Litopenaeus vannamei</name>
    <dbReference type="NCBI Taxonomy" id="6689"/>
    <lineage>
        <taxon>Eukaryota</taxon>
        <taxon>Metazoa</taxon>
        <taxon>Ecdysozoa</taxon>
        <taxon>Arthropoda</taxon>
        <taxon>Crustacea</taxon>
        <taxon>Multicrustacea</taxon>
        <taxon>Malacostraca</taxon>
        <taxon>Eumalacostraca</taxon>
        <taxon>Eucarida</taxon>
        <taxon>Decapoda</taxon>
        <taxon>Dendrobranchiata</taxon>
        <taxon>Penaeoidea</taxon>
        <taxon>Penaeidae</taxon>
        <taxon>Penaeus</taxon>
    </lineage>
</organism>
<keyword evidence="3" id="KW-1185">Reference proteome</keyword>
<feature type="compositionally biased region" description="Basic and acidic residues" evidence="1">
    <location>
        <begin position="43"/>
        <end position="59"/>
    </location>
</feature>
<feature type="compositionally biased region" description="Low complexity" evidence="1">
    <location>
        <begin position="180"/>
        <end position="193"/>
    </location>
</feature>